<evidence type="ECO:0000313" key="3">
    <source>
        <dbReference type="EnsemblMetazoa" id="ASIC015973-PA"/>
    </source>
</evidence>
<dbReference type="EnsemblMetazoa" id="ASIC015973-RA">
    <property type="protein sequence ID" value="ASIC015973-PA"/>
    <property type="gene ID" value="ASIC015973"/>
</dbReference>
<keyword evidence="2" id="KW-0969">Cilium</keyword>
<keyword evidence="4" id="KW-1185">Reference proteome</keyword>
<organism evidence="2">
    <name type="scientific">Anopheles sinensis</name>
    <name type="common">Mosquito</name>
    <dbReference type="NCBI Taxonomy" id="74873"/>
    <lineage>
        <taxon>Eukaryota</taxon>
        <taxon>Metazoa</taxon>
        <taxon>Ecdysozoa</taxon>
        <taxon>Arthropoda</taxon>
        <taxon>Hexapoda</taxon>
        <taxon>Insecta</taxon>
        <taxon>Pterygota</taxon>
        <taxon>Neoptera</taxon>
        <taxon>Endopterygota</taxon>
        <taxon>Diptera</taxon>
        <taxon>Nematocera</taxon>
        <taxon>Culicoidea</taxon>
        <taxon>Culicidae</taxon>
        <taxon>Anophelinae</taxon>
        <taxon>Anopheles</taxon>
    </lineage>
</organism>
<feature type="compositionally biased region" description="Basic and acidic residues" evidence="1">
    <location>
        <begin position="67"/>
        <end position="85"/>
    </location>
</feature>
<dbReference type="VEuPathDB" id="VectorBase:ASIC015973"/>
<sequence length="131" mass="14610">MLKRIHHNTEPANKPKPKPRHANHGSAKGKCSTPLSVPVTVSLDGFSSVVHPLSFPPSQSTAGSMGSERKAPHPNIKRQDKRTPERGAMGAKESVLCRAETVEEAMKMKLRRRRKKKNRKPPLIRLPRNLT</sequence>
<reference evidence="3" key="2">
    <citation type="submission" date="2020-05" db="UniProtKB">
        <authorList>
            <consortium name="EnsemblMetazoa"/>
        </authorList>
    </citation>
    <scope>IDENTIFICATION</scope>
</reference>
<gene>
    <name evidence="2" type="ORF">ZHAS_00015973</name>
</gene>
<dbReference type="Proteomes" id="UP000030765">
    <property type="component" value="Unassembled WGS sequence"/>
</dbReference>
<dbReference type="AlphaFoldDB" id="A0A084WCH0"/>
<evidence type="ECO:0000256" key="1">
    <source>
        <dbReference type="SAM" id="MobiDB-lite"/>
    </source>
</evidence>
<keyword evidence="2" id="KW-0966">Cell projection</keyword>
<accession>A0A084WCH0</accession>
<evidence type="ECO:0000313" key="4">
    <source>
        <dbReference type="Proteomes" id="UP000030765"/>
    </source>
</evidence>
<protein>
    <submittedName>
        <fullName evidence="2 3">Intraflagellar transport protein 88-like protein</fullName>
    </submittedName>
</protein>
<keyword evidence="2" id="KW-0282">Flagellum</keyword>
<reference evidence="2 4" key="1">
    <citation type="journal article" date="2014" name="BMC Genomics">
        <title>Genome sequence of Anopheles sinensis provides insight into genetics basis of mosquito competence for malaria parasites.</title>
        <authorList>
            <person name="Zhou D."/>
            <person name="Zhang D."/>
            <person name="Ding G."/>
            <person name="Shi L."/>
            <person name="Hou Q."/>
            <person name="Ye Y."/>
            <person name="Xu Y."/>
            <person name="Zhou H."/>
            <person name="Xiong C."/>
            <person name="Li S."/>
            <person name="Yu J."/>
            <person name="Hong S."/>
            <person name="Yu X."/>
            <person name="Zou P."/>
            <person name="Chen C."/>
            <person name="Chang X."/>
            <person name="Wang W."/>
            <person name="Lv Y."/>
            <person name="Sun Y."/>
            <person name="Ma L."/>
            <person name="Shen B."/>
            <person name="Zhu C."/>
        </authorList>
    </citation>
    <scope>NUCLEOTIDE SEQUENCE [LARGE SCALE GENOMIC DNA]</scope>
</reference>
<feature type="region of interest" description="Disordered" evidence="1">
    <location>
        <begin position="109"/>
        <end position="131"/>
    </location>
</feature>
<evidence type="ECO:0000313" key="2">
    <source>
        <dbReference type="EMBL" id="KFB47914.1"/>
    </source>
</evidence>
<feature type="compositionally biased region" description="Basic residues" evidence="1">
    <location>
        <begin position="109"/>
        <end position="122"/>
    </location>
</feature>
<proteinExistence type="predicted"/>
<name>A0A084WCH0_ANOSI</name>
<feature type="region of interest" description="Disordered" evidence="1">
    <location>
        <begin position="1"/>
        <end position="34"/>
    </location>
</feature>
<feature type="region of interest" description="Disordered" evidence="1">
    <location>
        <begin position="51"/>
        <end position="93"/>
    </location>
</feature>
<dbReference type="EMBL" id="ATLV01022668">
    <property type="status" value="NOT_ANNOTATED_CDS"/>
    <property type="molecule type" value="Genomic_DNA"/>
</dbReference>
<dbReference type="EMBL" id="KE525335">
    <property type="protein sequence ID" value="KFB47914.1"/>
    <property type="molecule type" value="Genomic_DNA"/>
</dbReference>